<dbReference type="InParanoid" id="A0A165UUU9"/>
<dbReference type="Proteomes" id="UP000076761">
    <property type="component" value="Unassembled WGS sequence"/>
</dbReference>
<gene>
    <name evidence="1" type="ORF">NEOLEDRAFT_773724</name>
</gene>
<dbReference type="OrthoDB" id="3254241at2759"/>
<keyword evidence="2" id="KW-1185">Reference proteome</keyword>
<organism evidence="1 2">
    <name type="scientific">Neolentinus lepideus HHB14362 ss-1</name>
    <dbReference type="NCBI Taxonomy" id="1314782"/>
    <lineage>
        <taxon>Eukaryota</taxon>
        <taxon>Fungi</taxon>
        <taxon>Dikarya</taxon>
        <taxon>Basidiomycota</taxon>
        <taxon>Agaricomycotina</taxon>
        <taxon>Agaricomycetes</taxon>
        <taxon>Gloeophyllales</taxon>
        <taxon>Gloeophyllaceae</taxon>
        <taxon>Neolentinus</taxon>
    </lineage>
</organism>
<sequence>MQRLQLLNTALLMGGSAPAASRDGLLDSIQNSSVRQFWSAAFDEKDAYVTRAQFRHALDPLFPLSEQDFDTLWLRLDEFGLDVLTPRNLDAFAGSNSLTEAVWGIHSYREGRQRVSHNGRKCLLWVDDNPENNMEEVAFALGHNIQVYQFTSTAALKMWLEAHQEIRLLDDTSHLRVITDNARWESRRGNDRGKDIFNFSAGENLIRYMRGHQYQAPILVYCGASIPRTGYVLKYTDAGSTTTQFICHAFISGLLAPDADERQWQTFNATLMATPVLNLRNPHYPILQTRWARFGDTDSTTDLFTVGRGGGSLRSFYNGQEVDSRMNHVRDAIHHVRGNWHRYSDFLSGLRDVFLQVGVPEVVSPILSGLPSSKQWADRRRDEDPAEDYGVLRLYTTEAGYSHIFKVVNEAFRTHDIDEQRLISAVFLVELLNIELFNLIDEQRMGDVGFTGIVHRGLCLSTEQLNAFYELTRMPVRERFWSIPLAIVSCSTNENIAVQFALQQAFASRSKHPVLWRIHVTNLSPDLLSVYHNLYPTSVVTTMCAVPIQQFSPYLEEEVVLRGPFFQLVHVYRKPLVDGTMVDVIEGVIFNTNRDHPSQMDLGPAQDDARRLIACMVGMERAK</sequence>
<accession>A0A165UUU9</accession>
<evidence type="ECO:0000313" key="2">
    <source>
        <dbReference type="Proteomes" id="UP000076761"/>
    </source>
</evidence>
<reference evidence="1 2" key="1">
    <citation type="journal article" date="2016" name="Mol. Biol. Evol.">
        <title>Comparative Genomics of Early-Diverging Mushroom-Forming Fungi Provides Insights into the Origins of Lignocellulose Decay Capabilities.</title>
        <authorList>
            <person name="Nagy L.G."/>
            <person name="Riley R."/>
            <person name="Tritt A."/>
            <person name="Adam C."/>
            <person name="Daum C."/>
            <person name="Floudas D."/>
            <person name="Sun H."/>
            <person name="Yadav J.S."/>
            <person name="Pangilinan J."/>
            <person name="Larsson K.H."/>
            <person name="Matsuura K."/>
            <person name="Barry K."/>
            <person name="Labutti K."/>
            <person name="Kuo R."/>
            <person name="Ohm R.A."/>
            <person name="Bhattacharya S.S."/>
            <person name="Shirouzu T."/>
            <person name="Yoshinaga Y."/>
            <person name="Martin F.M."/>
            <person name="Grigoriev I.V."/>
            <person name="Hibbett D.S."/>
        </authorList>
    </citation>
    <scope>NUCLEOTIDE SEQUENCE [LARGE SCALE GENOMIC DNA]</scope>
    <source>
        <strain evidence="1 2">HHB14362 ss-1</strain>
    </source>
</reference>
<dbReference type="EMBL" id="KV425556">
    <property type="protein sequence ID" value="KZT28736.1"/>
    <property type="molecule type" value="Genomic_DNA"/>
</dbReference>
<protein>
    <submittedName>
        <fullName evidence="1">Uncharacterized protein</fullName>
    </submittedName>
</protein>
<name>A0A165UUU9_9AGAM</name>
<dbReference type="AlphaFoldDB" id="A0A165UUU9"/>
<evidence type="ECO:0000313" key="1">
    <source>
        <dbReference type="EMBL" id="KZT28736.1"/>
    </source>
</evidence>
<proteinExistence type="predicted"/>